<evidence type="ECO:0000256" key="5">
    <source>
        <dbReference type="SAM" id="Phobius"/>
    </source>
</evidence>
<evidence type="ECO:0000256" key="4">
    <source>
        <dbReference type="ARBA" id="ARBA00023014"/>
    </source>
</evidence>
<evidence type="ECO:0000256" key="1">
    <source>
        <dbReference type="ARBA" id="ARBA00022714"/>
    </source>
</evidence>
<dbReference type="Pfam" id="PF09990">
    <property type="entry name" value="DUF2231"/>
    <property type="match status" value="1"/>
</dbReference>
<dbReference type="RefSeq" id="WP_203938113.1">
    <property type="nucleotide sequence ID" value="NZ_BAAAGJ010000009.1"/>
</dbReference>
<accession>A0A8J3Y7N9</accession>
<keyword evidence="3" id="KW-0408">Iron</keyword>
<dbReference type="GO" id="GO:0046872">
    <property type="term" value="F:metal ion binding"/>
    <property type="evidence" value="ECO:0007669"/>
    <property type="project" value="UniProtKB-KW"/>
</dbReference>
<keyword evidence="8" id="KW-1185">Reference proteome</keyword>
<dbReference type="GO" id="GO:0016705">
    <property type="term" value="F:oxidoreductase activity, acting on paired donors, with incorporation or reduction of molecular oxygen"/>
    <property type="evidence" value="ECO:0007669"/>
    <property type="project" value="UniProtKB-ARBA"/>
</dbReference>
<proteinExistence type="predicted"/>
<feature type="transmembrane region" description="Helical" evidence="5">
    <location>
        <begin position="76"/>
        <end position="96"/>
    </location>
</feature>
<dbReference type="Pfam" id="PF00355">
    <property type="entry name" value="Rieske"/>
    <property type="match status" value="1"/>
</dbReference>
<dbReference type="Proteomes" id="UP000652013">
    <property type="component" value="Unassembled WGS sequence"/>
</dbReference>
<evidence type="ECO:0000313" key="8">
    <source>
        <dbReference type="Proteomes" id="UP000652013"/>
    </source>
</evidence>
<evidence type="ECO:0000259" key="6">
    <source>
        <dbReference type="PROSITE" id="PS51296"/>
    </source>
</evidence>
<dbReference type="InterPro" id="IPR036922">
    <property type="entry name" value="Rieske_2Fe-2S_sf"/>
</dbReference>
<dbReference type="InterPro" id="IPR017941">
    <property type="entry name" value="Rieske_2Fe-2S"/>
</dbReference>
<dbReference type="GO" id="GO:0004497">
    <property type="term" value="F:monooxygenase activity"/>
    <property type="evidence" value="ECO:0007669"/>
    <property type="project" value="UniProtKB-ARBA"/>
</dbReference>
<organism evidence="7 8">
    <name type="scientific">Spirilliplanes yamanashiensis</name>
    <dbReference type="NCBI Taxonomy" id="42233"/>
    <lineage>
        <taxon>Bacteria</taxon>
        <taxon>Bacillati</taxon>
        <taxon>Actinomycetota</taxon>
        <taxon>Actinomycetes</taxon>
        <taxon>Micromonosporales</taxon>
        <taxon>Micromonosporaceae</taxon>
        <taxon>Spirilliplanes</taxon>
    </lineage>
</organism>
<dbReference type="SUPFAM" id="SSF50022">
    <property type="entry name" value="ISP domain"/>
    <property type="match status" value="1"/>
</dbReference>
<dbReference type="GO" id="GO:0051537">
    <property type="term" value="F:2 iron, 2 sulfur cluster binding"/>
    <property type="evidence" value="ECO:0007669"/>
    <property type="project" value="UniProtKB-KW"/>
</dbReference>
<name>A0A8J3Y7N9_9ACTN</name>
<dbReference type="CDD" id="cd03467">
    <property type="entry name" value="Rieske"/>
    <property type="match status" value="1"/>
</dbReference>
<protein>
    <recommendedName>
        <fullName evidence="6">Rieske domain-containing protein</fullName>
    </recommendedName>
</protein>
<evidence type="ECO:0000256" key="3">
    <source>
        <dbReference type="ARBA" id="ARBA00023004"/>
    </source>
</evidence>
<dbReference type="InterPro" id="IPR019251">
    <property type="entry name" value="DUF2231_TM"/>
</dbReference>
<feature type="domain" description="Rieske" evidence="6">
    <location>
        <begin position="182"/>
        <end position="281"/>
    </location>
</feature>
<dbReference type="AlphaFoldDB" id="A0A8J3Y7N9"/>
<feature type="transmembrane region" description="Helical" evidence="5">
    <location>
        <begin position="108"/>
        <end position="129"/>
    </location>
</feature>
<gene>
    <name evidence="7" type="ORF">Sya03_21670</name>
</gene>
<keyword evidence="2" id="KW-0479">Metal-binding</keyword>
<keyword evidence="1" id="KW-0001">2Fe-2S</keyword>
<comment type="caution">
    <text evidence="7">The sequence shown here is derived from an EMBL/GenBank/DDBJ whole genome shotgun (WGS) entry which is preliminary data.</text>
</comment>
<keyword evidence="5" id="KW-0472">Membrane</keyword>
<evidence type="ECO:0000256" key="2">
    <source>
        <dbReference type="ARBA" id="ARBA00022723"/>
    </source>
</evidence>
<dbReference type="PANTHER" id="PTHR21496">
    <property type="entry name" value="FERREDOXIN-RELATED"/>
    <property type="match status" value="1"/>
</dbReference>
<sequence>MLRQLVNRLEQASALDPAGDKLKAAVQATIRPRKLRDVLHGVFLGHPLHPVLVQLPVGAFMSAAVLDLLPGQRRAATALVATGVAGALPAAAAGLTDWASLAREQRRVGLVHAVGNTIALGLYAGSLAARMTGRHRFGRMLGYAGLSVAGGSAYLGGHLSYKEGAGVNHAVPELRMIPEGWHHVASMAELPVGKPVVRTVGSAPVLLYRHGDSVTAMIERCAHQGGPLSEGEVTGSGPSACVVCPWHGSTFRLTDGLVVRGPAASDQPVLRTRVAGGQVEISLP</sequence>
<reference evidence="7" key="1">
    <citation type="submission" date="2021-01" db="EMBL/GenBank/DDBJ databases">
        <title>Whole genome shotgun sequence of Spirilliplanes yamanashiensis NBRC 15828.</title>
        <authorList>
            <person name="Komaki H."/>
            <person name="Tamura T."/>
        </authorList>
    </citation>
    <scope>NUCLEOTIDE SEQUENCE</scope>
    <source>
        <strain evidence="7">NBRC 15828</strain>
    </source>
</reference>
<dbReference type="PANTHER" id="PTHR21496:SF23">
    <property type="entry name" value="3-PHENYLPROPIONATE_CINNAMIC ACID DIOXYGENASE FERREDOXIN SUBUNIT"/>
    <property type="match status" value="1"/>
</dbReference>
<keyword evidence="4" id="KW-0411">Iron-sulfur</keyword>
<dbReference type="Gene3D" id="2.102.10.10">
    <property type="entry name" value="Rieske [2Fe-2S] iron-sulphur domain"/>
    <property type="match status" value="1"/>
</dbReference>
<dbReference type="EMBL" id="BOOY01000015">
    <property type="protein sequence ID" value="GIJ02815.1"/>
    <property type="molecule type" value="Genomic_DNA"/>
</dbReference>
<keyword evidence="5" id="KW-0812">Transmembrane</keyword>
<dbReference type="PROSITE" id="PS51296">
    <property type="entry name" value="RIESKE"/>
    <property type="match status" value="1"/>
</dbReference>
<keyword evidence="5" id="KW-1133">Transmembrane helix</keyword>
<evidence type="ECO:0000313" key="7">
    <source>
        <dbReference type="EMBL" id="GIJ02815.1"/>
    </source>
</evidence>